<dbReference type="PIRSF" id="PIRSF005211">
    <property type="entry name" value="Ab_hydro_YheT"/>
    <property type="match status" value="1"/>
</dbReference>
<dbReference type="STRING" id="1048983.EL17_02505"/>
<evidence type="ECO:0000259" key="5">
    <source>
        <dbReference type="Pfam" id="PF00561"/>
    </source>
</evidence>
<dbReference type="PANTHER" id="PTHR10794:SF94">
    <property type="entry name" value="ESTERASE YHET-RELATED"/>
    <property type="match status" value="1"/>
</dbReference>
<dbReference type="AlphaFoldDB" id="A0A074L270"/>
<feature type="domain" description="AB hydrolase-1" evidence="5">
    <location>
        <begin position="61"/>
        <end position="296"/>
    </location>
</feature>
<keyword evidence="3 6" id="KW-0378">Hydrolase</keyword>
<comment type="similarity">
    <text evidence="1">Belongs to the AB hydrolase superfamily. AB hydrolase 4 family.</text>
</comment>
<evidence type="ECO:0000313" key="7">
    <source>
        <dbReference type="Proteomes" id="UP000027821"/>
    </source>
</evidence>
<dbReference type="InterPro" id="IPR012020">
    <property type="entry name" value="ABHD4"/>
</dbReference>
<dbReference type="InterPro" id="IPR000073">
    <property type="entry name" value="AB_hydrolase_1"/>
</dbReference>
<evidence type="ECO:0000313" key="6">
    <source>
        <dbReference type="EMBL" id="KEO74565.1"/>
    </source>
</evidence>
<accession>A0A074L270</accession>
<dbReference type="eggNOG" id="COG0429">
    <property type="taxonomic scope" value="Bacteria"/>
</dbReference>
<evidence type="ECO:0000256" key="4">
    <source>
        <dbReference type="PIRSR" id="PIRSR005211-1"/>
    </source>
</evidence>
<reference evidence="6 7" key="1">
    <citation type="submission" date="2014-04" db="EMBL/GenBank/DDBJ databases">
        <title>Characterization and application of a salt tolerant electro-active bacterium.</title>
        <authorList>
            <person name="Yang L."/>
            <person name="Wei S."/>
            <person name="Tay Q.X.M."/>
        </authorList>
    </citation>
    <scope>NUCLEOTIDE SEQUENCE [LARGE SCALE GENOMIC DNA]</scope>
    <source>
        <strain evidence="6 7">LY1</strain>
    </source>
</reference>
<dbReference type="EMBL" id="JMIH01000014">
    <property type="protein sequence ID" value="KEO74565.1"/>
    <property type="molecule type" value="Genomic_DNA"/>
</dbReference>
<proteinExistence type="inferred from homology"/>
<dbReference type="Pfam" id="PF00561">
    <property type="entry name" value="Abhydrolase_1"/>
    <property type="match status" value="1"/>
</dbReference>
<evidence type="ECO:0000256" key="3">
    <source>
        <dbReference type="ARBA" id="ARBA00022801"/>
    </source>
</evidence>
<name>A0A074L270_9BACT</name>
<feature type="active site" description="Charge relay system" evidence="4">
    <location>
        <position position="138"/>
    </location>
</feature>
<dbReference type="PROSITE" id="PS01133">
    <property type="entry name" value="UPF0017"/>
    <property type="match status" value="1"/>
</dbReference>
<dbReference type="Gene3D" id="3.40.50.1820">
    <property type="entry name" value="alpha/beta hydrolase"/>
    <property type="match status" value="1"/>
</dbReference>
<dbReference type="OrthoDB" id="332676at2"/>
<dbReference type="RefSeq" id="WP_035072024.1">
    <property type="nucleotide sequence ID" value="NZ_JMIH01000014.1"/>
</dbReference>
<organism evidence="6 7">
    <name type="scientific">Anditalea andensis</name>
    <dbReference type="NCBI Taxonomy" id="1048983"/>
    <lineage>
        <taxon>Bacteria</taxon>
        <taxon>Pseudomonadati</taxon>
        <taxon>Bacteroidota</taxon>
        <taxon>Cytophagia</taxon>
        <taxon>Cytophagales</taxon>
        <taxon>Cytophagaceae</taxon>
        <taxon>Anditalea</taxon>
    </lineage>
</organism>
<dbReference type="SUPFAM" id="SSF53474">
    <property type="entry name" value="alpha/beta-Hydrolases"/>
    <property type="match status" value="1"/>
</dbReference>
<keyword evidence="2" id="KW-0719">Serine esterase</keyword>
<comment type="caution">
    <text evidence="6">The sequence shown here is derived from an EMBL/GenBank/DDBJ whole genome shotgun (WGS) entry which is preliminary data.</text>
</comment>
<dbReference type="PANTHER" id="PTHR10794">
    <property type="entry name" value="ABHYDROLASE DOMAIN-CONTAINING PROTEIN"/>
    <property type="match status" value="1"/>
</dbReference>
<gene>
    <name evidence="6" type="ORF">EL17_02505</name>
</gene>
<dbReference type="Proteomes" id="UP000027821">
    <property type="component" value="Unassembled WGS sequence"/>
</dbReference>
<feature type="active site" description="Charge relay system" evidence="4">
    <location>
        <position position="264"/>
    </location>
</feature>
<feature type="active site" description="Charge relay system" evidence="4">
    <location>
        <position position="293"/>
    </location>
</feature>
<dbReference type="InterPro" id="IPR050960">
    <property type="entry name" value="AB_hydrolase_4_sf"/>
</dbReference>
<evidence type="ECO:0000256" key="1">
    <source>
        <dbReference type="ARBA" id="ARBA00010884"/>
    </source>
</evidence>
<keyword evidence="7" id="KW-1185">Reference proteome</keyword>
<dbReference type="GO" id="GO:0034338">
    <property type="term" value="F:short-chain carboxylesterase activity"/>
    <property type="evidence" value="ECO:0007669"/>
    <property type="project" value="TreeGrafter"/>
</dbReference>
<evidence type="ECO:0000256" key="2">
    <source>
        <dbReference type="ARBA" id="ARBA00022487"/>
    </source>
</evidence>
<dbReference type="InterPro" id="IPR029058">
    <property type="entry name" value="AB_hydrolase_fold"/>
</dbReference>
<protein>
    <submittedName>
        <fullName evidence="6">Alpha/beta hydrolase</fullName>
    </submittedName>
</protein>
<sequence length="319" mass="36905">MPIVRNITYSNPPLLFNGHLQTIIPALFRKNIPLPFFKERIVTEDDDFIDLDWIRNHNRKLVIISHGLEGNSRRPYMLGMANAFCHKGYDVLCWNFRGCSDDINKQSIFYNSGATYDLDTVIKHAAEGYEEIFLIGFSLGGNLTLKYLGERRERDLRIKKAVTISVPLHLESSCEKISNRENTIYSRRFLKSLKTKIVKKAVLYPDIIQVKGLRNLKSLMDFDNIYTGPLHGYKDAHDYYDQCSSLYYLEGIKIPTLIINAQNDPFLSSKCFPIDLGKKLENVFMEFPKTGGHVGFSPHRPKQKYWSEKRAFEFISSDK</sequence>
<dbReference type="GO" id="GO:0047372">
    <property type="term" value="F:monoacylglycerol lipase activity"/>
    <property type="evidence" value="ECO:0007669"/>
    <property type="project" value="TreeGrafter"/>
</dbReference>
<dbReference type="InterPro" id="IPR000952">
    <property type="entry name" value="AB_hydrolase_4_CS"/>
</dbReference>